<sequence>MPLIDITTVVPAPLEQVFDLSLDVDAHTASMSSGGERAVAGVMSGRMSLGDSVTWVARHFGVRWRMTSRINAYDRPHRFVDEQVAGPFRRWRHEHTFVPGAASGTTVMRDVIDFAAPYGLLGWLITETLLHRYLRRLIESRNTYLVSALAGGSDPH</sequence>
<name>A0A1N6VXW2_9ACTN</name>
<proteinExistence type="predicted"/>
<dbReference type="RefSeq" id="WP_076469812.1">
    <property type="nucleotide sequence ID" value="NZ_FTNF01000004.1"/>
</dbReference>
<dbReference type="EMBL" id="FTNF01000004">
    <property type="protein sequence ID" value="SIQ82699.1"/>
    <property type="molecule type" value="Genomic_DNA"/>
</dbReference>
<dbReference type="Proteomes" id="UP000186004">
    <property type="component" value="Unassembled WGS sequence"/>
</dbReference>
<dbReference type="Pfam" id="PF10604">
    <property type="entry name" value="Polyketide_cyc2"/>
    <property type="match status" value="1"/>
</dbReference>
<dbReference type="Gene3D" id="3.30.530.20">
    <property type="match status" value="1"/>
</dbReference>
<dbReference type="OrthoDB" id="9801773at2"/>
<evidence type="ECO:0000313" key="2">
    <source>
        <dbReference type="Proteomes" id="UP000186004"/>
    </source>
</evidence>
<dbReference type="SUPFAM" id="SSF55961">
    <property type="entry name" value="Bet v1-like"/>
    <property type="match status" value="1"/>
</dbReference>
<reference evidence="1 2" key="1">
    <citation type="submission" date="2017-01" db="EMBL/GenBank/DDBJ databases">
        <authorList>
            <person name="Mah S.A."/>
            <person name="Swanson W.J."/>
            <person name="Moy G.W."/>
            <person name="Vacquier V.D."/>
        </authorList>
    </citation>
    <scope>NUCLEOTIDE SEQUENCE [LARGE SCALE GENOMIC DNA]</scope>
    <source>
        <strain evidence="1 2">DSM 45758</strain>
    </source>
</reference>
<dbReference type="AlphaFoldDB" id="A0A1N6VXW2"/>
<dbReference type="InterPro" id="IPR023393">
    <property type="entry name" value="START-like_dom_sf"/>
</dbReference>
<protein>
    <submittedName>
        <fullName evidence="1">Ligand-binding SRPBCC domain-containing protein</fullName>
    </submittedName>
</protein>
<organism evidence="1 2">
    <name type="scientific">Micromonospora avicenniae</name>
    <dbReference type="NCBI Taxonomy" id="1198245"/>
    <lineage>
        <taxon>Bacteria</taxon>
        <taxon>Bacillati</taxon>
        <taxon>Actinomycetota</taxon>
        <taxon>Actinomycetes</taxon>
        <taxon>Micromonosporales</taxon>
        <taxon>Micromonosporaceae</taxon>
        <taxon>Micromonospora</taxon>
    </lineage>
</organism>
<evidence type="ECO:0000313" key="1">
    <source>
        <dbReference type="EMBL" id="SIQ82699.1"/>
    </source>
</evidence>
<dbReference type="CDD" id="cd07820">
    <property type="entry name" value="SRPBCC_3"/>
    <property type="match status" value="1"/>
</dbReference>
<dbReference type="InterPro" id="IPR019587">
    <property type="entry name" value="Polyketide_cyclase/dehydratase"/>
</dbReference>
<accession>A0A1N6VXW2</accession>
<gene>
    <name evidence="1" type="ORF">SAMN05444858_104291</name>
</gene>
<keyword evidence="2" id="KW-1185">Reference proteome</keyword>